<dbReference type="GO" id="GO:0016740">
    <property type="term" value="F:transferase activity"/>
    <property type="evidence" value="ECO:0007669"/>
    <property type="project" value="UniProtKB-KW"/>
</dbReference>
<keyword evidence="1" id="KW-0472">Membrane</keyword>
<dbReference type="AlphaFoldDB" id="A0A830BP49"/>
<feature type="transmembrane region" description="Helical" evidence="1">
    <location>
        <begin position="98"/>
        <end position="122"/>
    </location>
</feature>
<keyword evidence="1" id="KW-0812">Transmembrane</keyword>
<evidence type="ECO:0000313" key="2">
    <source>
        <dbReference type="EMBL" id="GFP86003.1"/>
    </source>
</evidence>
<comment type="caution">
    <text evidence="2">The sequence shown here is derived from an EMBL/GenBank/DDBJ whole genome shotgun (WGS) entry which is preliminary data.</text>
</comment>
<keyword evidence="3" id="KW-1185">Reference proteome</keyword>
<name>A0A830BP49_9LAMI</name>
<dbReference type="Proteomes" id="UP000653305">
    <property type="component" value="Unassembled WGS sequence"/>
</dbReference>
<keyword evidence="1" id="KW-1133">Transmembrane helix</keyword>
<protein>
    <submittedName>
        <fullName evidence="2">Choline/ethanolaminephosphotransferase 1</fullName>
    </submittedName>
</protein>
<sequence>MDWRQTQRDIFTSVGLTSAKMGSFCAWIVALLVSKRFAKIDFDFLYGLSHWLLEAQKCVGGMLSGSGLYQRFLSTVLHGKDIDYRVGITVAYTAPFKYIFTSVGLTSAKMGSFCAWIVALLVSKRFAKIDFDFLYGLSHWLLEAQKCVGGMLSGSGLYQRFLSTVLHGKDIDYRVGITVAYTAPFKCKELEFYMKKLQRKKGKGAGEVLKSSRGSRMSL</sequence>
<reference evidence="2" key="1">
    <citation type="submission" date="2020-07" db="EMBL/GenBank/DDBJ databases">
        <title>Ethylene signaling mediates host invasion by parasitic plants.</title>
        <authorList>
            <person name="Yoshida S."/>
        </authorList>
    </citation>
    <scope>NUCLEOTIDE SEQUENCE</scope>
    <source>
        <strain evidence="2">Okayama</strain>
    </source>
</reference>
<gene>
    <name evidence="2" type="ORF">PHJA_000744200</name>
</gene>
<evidence type="ECO:0000256" key="1">
    <source>
        <dbReference type="SAM" id="Phobius"/>
    </source>
</evidence>
<accession>A0A830BP49</accession>
<evidence type="ECO:0000313" key="3">
    <source>
        <dbReference type="Proteomes" id="UP000653305"/>
    </source>
</evidence>
<organism evidence="2 3">
    <name type="scientific">Phtheirospermum japonicum</name>
    <dbReference type="NCBI Taxonomy" id="374723"/>
    <lineage>
        <taxon>Eukaryota</taxon>
        <taxon>Viridiplantae</taxon>
        <taxon>Streptophyta</taxon>
        <taxon>Embryophyta</taxon>
        <taxon>Tracheophyta</taxon>
        <taxon>Spermatophyta</taxon>
        <taxon>Magnoliopsida</taxon>
        <taxon>eudicotyledons</taxon>
        <taxon>Gunneridae</taxon>
        <taxon>Pentapetalae</taxon>
        <taxon>asterids</taxon>
        <taxon>lamiids</taxon>
        <taxon>Lamiales</taxon>
        <taxon>Orobanchaceae</taxon>
        <taxon>Orobanchaceae incertae sedis</taxon>
        <taxon>Phtheirospermum</taxon>
    </lineage>
</organism>
<dbReference type="EMBL" id="BMAC01000117">
    <property type="protein sequence ID" value="GFP86003.1"/>
    <property type="molecule type" value="Genomic_DNA"/>
</dbReference>
<keyword evidence="2" id="KW-0808">Transferase</keyword>
<proteinExistence type="predicted"/>